<dbReference type="KEGG" id="sspo:DDQ41_16020"/>
<dbReference type="EMBL" id="BGZL01000005">
    <property type="protein sequence ID" value="GBQ00880.1"/>
    <property type="molecule type" value="Genomic_DNA"/>
</dbReference>
<organism evidence="2 4">
    <name type="scientific">Streptomyces spongiicola</name>
    <dbReference type="NCBI Taxonomy" id="1690221"/>
    <lineage>
        <taxon>Bacteria</taxon>
        <taxon>Bacillati</taxon>
        <taxon>Actinomycetota</taxon>
        <taxon>Actinomycetes</taxon>
        <taxon>Kitasatosporales</taxon>
        <taxon>Streptomycetaceae</taxon>
        <taxon>Streptomyces</taxon>
    </lineage>
</organism>
<dbReference type="Proteomes" id="UP000265354">
    <property type="component" value="Unassembled WGS sequence"/>
</dbReference>
<evidence type="ECO:0000313" key="2">
    <source>
        <dbReference type="EMBL" id="GBQ00880.1"/>
    </source>
</evidence>
<evidence type="ECO:0000313" key="4">
    <source>
        <dbReference type="Proteomes" id="UP000265354"/>
    </source>
</evidence>
<reference evidence="2 4" key="2">
    <citation type="submission" date="2018-07" db="EMBL/GenBank/DDBJ databases">
        <title>Whole Genome Shotgun Sequence of Streptomyces spongiicola strain 531S.</title>
        <authorList>
            <person name="Dohra H."/>
            <person name="Kodani S."/>
        </authorList>
    </citation>
    <scope>NUCLEOTIDE SEQUENCE [LARGE SCALE GENOMIC DNA]</scope>
    <source>
        <strain evidence="2 4">531S</strain>
    </source>
</reference>
<dbReference type="AlphaFoldDB" id="A0A2S1Z195"/>
<dbReference type="EMBL" id="CP029254">
    <property type="protein sequence ID" value="AWK10154.1"/>
    <property type="molecule type" value="Genomic_DNA"/>
</dbReference>
<evidence type="ECO:0000313" key="3">
    <source>
        <dbReference type="Proteomes" id="UP000245051"/>
    </source>
</evidence>
<protein>
    <recommendedName>
        <fullName evidence="5">MarR family transcriptional regulator</fullName>
    </recommendedName>
</protein>
<accession>A0A2S1Z195</accession>
<evidence type="ECO:0000313" key="1">
    <source>
        <dbReference type="EMBL" id="AWK10154.1"/>
    </source>
</evidence>
<dbReference type="OrthoDB" id="4207780at2"/>
<name>A0A2S1Z195_9ACTN</name>
<gene>
    <name evidence="1" type="ORF">DDQ41_16020</name>
    <name evidence="2" type="ORF">SSP531S_23020</name>
</gene>
<dbReference type="Proteomes" id="UP000245051">
    <property type="component" value="Chromosome"/>
</dbReference>
<evidence type="ECO:0008006" key="5">
    <source>
        <dbReference type="Google" id="ProtNLM"/>
    </source>
</evidence>
<keyword evidence="3" id="KW-1185">Reference proteome</keyword>
<proteinExistence type="predicted"/>
<reference evidence="1 3" key="1">
    <citation type="submission" date="2018-05" db="EMBL/GenBank/DDBJ databases">
        <title>Complete genome sequence of the Type Strain of Streptomyces spongiicola HNM0071, the producer of staurosporine.</title>
        <authorList>
            <person name="Zhou S."/>
            <person name="Huang X."/>
        </authorList>
    </citation>
    <scope>NUCLEOTIDE SEQUENCE [LARGE SCALE GENOMIC DNA]</scope>
    <source>
        <strain evidence="1 3">HNM0071</strain>
    </source>
</reference>
<sequence length="80" mass="9220">MIVRGSRMKQILTVMAQRPDADWGTGDVATLLGITESDIAARRALRENLRNLARRGALERVTVEGDFHTYYRPRMNWRFA</sequence>